<accession>A0A343TLN2</accession>
<dbReference type="EC" id="4.3.1.4" evidence="3"/>
<dbReference type="GeneID" id="37878739"/>
<dbReference type="OrthoDB" id="214546at2157"/>
<feature type="region of interest" description="Disordered" evidence="1">
    <location>
        <begin position="97"/>
        <end position="116"/>
    </location>
</feature>
<protein>
    <submittedName>
        <fullName evidence="3">Formiminotetrahydrofolate cyclodeaminase</fullName>
        <ecNumber evidence="3">4.3.1.4</ecNumber>
    </submittedName>
</protein>
<dbReference type="InterPro" id="IPR036178">
    <property type="entry name" value="Formintransfe-cycloase-like_sf"/>
</dbReference>
<dbReference type="EMBL" id="CP025066">
    <property type="protein sequence ID" value="AUX10004.1"/>
    <property type="molecule type" value="Genomic_DNA"/>
</dbReference>
<evidence type="ECO:0000313" key="3">
    <source>
        <dbReference type="EMBL" id="AUX10004.1"/>
    </source>
</evidence>
<evidence type="ECO:0000313" key="4">
    <source>
        <dbReference type="Proteomes" id="UP000263012"/>
    </source>
</evidence>
<dbReference type="SUPFAM" id="SSF101262">
    <property type="entry name" value="Methenyltetrahydrofolate cyclohydrolase-like"/>
    <property type="match status" value="1"/>
</dbReference>
<dbReference type="Pfam" id="PF04961">
    <property type="entry name" value="FTCD_C"/>
    <property type="match status" value="1"/>
</dbReference>
<dbReference type="InterPro" id="IPR007044">
    <property type="entry name" value="Cyclodeamin/CycHdrlase"/>
</dbReference>
<keyword evidence="4" id="KW-1185">Reference proteome</keyword>
<dbReference type="RefSeq" id="WP_119819524.1">
    <property type="nucleotide sequence ID" value="NZ_CP025066.1"/>
</dbReference>
<keyword evidence="3" id="KW-0456">Lyase</keyword>
<sequence>MTYAEQTISEFLGSVASDRVTPAGGTAAAVSGAIGAALCEMVCIHTIAAGTGGDSTAETDACDNTQSFATVRDELRGQRRCLLALADADASAVDEFLSSNDVERPPERSSQATTEQKRAIGVPLAIADTSLAVLENAAVVIAPGNRNALADGVTGAYLARGALQSALYIVWTNADQLEDPEFLGKITGRASEIEASAERAFDRIEGVS</sequence>
<proteinExistence type="predicted"/>
<evidence type="ECO:0000256" key="1">
    <source>
        <dbReference type="SAM" id="MobiDB-lite"/>
    </source>
</evidence>
<dbReference type="KEGG" id="hdf:AArcSl_2382"/>
<dbReference type="Gene3D" id="1.20.120.680">
    <property type="entry name" value="Formiminotetrahydrofolate cyclodeaminase monomer, up-and-down helical bundle"/>
    <property type="match status" value="1"/>
</dbReference>
<dbReference type="AlphaFoldDB" id="A0A343TLN2"/>
<evidence type="ECO:0000259" key="2">
    <source>
        <dbReference type="Pfam" id="PF04961"/>
    </source>
</evidence>
<dbReference type="Proteomes" id="UP000263012">
    <property type="component" value="Chromosome"/>
</dbReference>
<organism evidence="3 4">
    <name type="scientific">Halalkaliarchaeum desulfuricum</name>
    <dbReference type="NCBI Taxonomy" id="2055893"/>
    <lineage>
        <taxon>Archaea</taxon>
        <taxon>Methanobacteriati</taxon>
        <taxon>Methanobacteriota</taxon>
        <taxon>Stenosarchaea group</taxon>
        <taxon>Halobacteria</taxon>
        <taxon>Halobacteriales</taxon>
        <taxon>Haloferacaceae</taxon>
        <taxon>Halalkaliarchaeum</taxon>
    </lineage>
</organism>
<feature type="domain" description="Cyclodeaminase/cyclohydrolase" evidence="2">
    <location>
        <begin position="7"/>
        <end position="190"/>
    </location>
</feature>
<dbReference type="GO" id="GO:0030412">
    <property type="term" value="F:formimidoyltetrahydrofolate cyclodeaminase activity"/>
    <property type="evidence" value="ECO:0007669"/>
    <property type="project" value="UniProtKB-EC"/>
</dbReference>
<name>A0A343TLN2_9EURY</name>
<reference evidence="4" key="1">
    <citation type="submission" date="2017-11" db="EMBL/GenBank/DDBJ databases">
        <title>Phenotypic and genomic properties of facultatively anaerobic sulfur-reducing natronoarchaea from hypersaline soda lakes.</title>
        <authorList>
            <person name="Sorokin D.Y."/>
            <person name="Kublanov I.V."/>
            <person name="Roman P."/>
            <person name="Sinninghe Damste J.S."/>
            <person name="Golyshin P.N."/>
            <person name="Rojo D."/>
            <person name="Ciordia S."/>
            <person name="Mena M.D.C."/>
            <person name="Ferrer M."/>
            <person name="Messina E."/>
            <person name="Smedile F."/>
            <person name="La Spada G."/>
            <person name="La Cono V."/>
            <person name="Yakimov M.M."/>
        </authorList>
    </citation>
    <scope>NUCLEOTIDE SEQUENCE [LARGE SCALE GENOMIC DNA]</scope>
    <source>
        <strain evidence="4">AArc-Sl</strain>
    </source>
</reference>
<gene>
    <name evidence="3" type="ORF">AArcSl_2382</name>
</gene>